<reference evidence="2 3" key="1">
    <citation type="submission" date="2022-10" db="EMBL/GenBank/DDBJ databases">
        <title>Pararhodobacter sp. nov., isolated from marine algae.</title>
        <authorList>
            <person name="Choi B.J."/>
            <person name="Kim J.M."/>
            <person name="Lee J.K."/>
            <person name="Choi D.G."/>
            <person name="Jeon C.O."/>
        </authorList>
    </citation>
    <scope>NUCLEOTIDE SEQUENCE [LARGE SCALE GENOMIC DNA]</scope>
    <source>
        <strain evidence="2 3">ZQ420</strain>
    </source>
</reference>
<organism evidence="2 3">
    <name type="scientific">Pararhodobacter zhoushanensis</name>
    <dbReference type="NCBI Taxonomy" id="2479545"/>
    <lineage>
        <taxon>Bacteria</taxon>
        <taxon>Pseudomonadati</taxon>
        <taxon>Pseudomonadota</taxon>
        <taxon>Alphaproteobacteria</taxon>
        <taxon>Rhodobacterales</taxon>
        <taxon>Paracoccaceae</taxon>
        <taxon>Pararhodobacter</taxon>
    </lineage>
</organism>
<comment type="caution">
    <text evidence="2">The sequence shown here is derived from an EMBL/GenBank/DDBJ whole genome shotgun (WGS) entry which is preliminary data.</text>
</comment>
<feature type="signal peptide" evidence="1">
    <location>
        <begin position="1"/>
        <end position="19"/>
    </location>
</feature>
<name>A0ABT3GX66_9RHOB</name>
<keyword evidence="3" id="KW-1185">Reference proteome</keyword>
<evidence type="ECO:0000313" key="2">
    <source>
        <dbReference type="EMBL" id="MCW1932138.1"/>
    </source>
</evidence>
<dbReference type="RefSeq" id="WP_264417183.1">
    <property type="nucleotide sequence ID" value="NZ_JAPDFL010000001.1"/>
</dbReference>
<feature type="chain" id="PRO_5046075022" evidence="1">
    <location>
        <begin position="20"/>
        <end position="153"/>
    </location>
</feature>
<evidence type="ECO:0000313" key="3">
    <source>
        <dbReference type="Proteomes" id="UP001208938"/>
    </source>
</evidence>
<keyword evidence="1" id="KW-0732">Signal</keyword>
<evidence type="ECO:0000256" key="1">
    <source>
        <dbReference type="SAM" id="SignalP"/>
    </source>
</evidence>
<accession>A0ABT3GX66</accession>
<gene>
    <name evidence="2" type="ORF">OKW52_07650</name>
</gene>
<dbReference type="Proteomes" id="UP001208938">
    <property type="component" value="Unassembled WGS sequence"/>
</dbReference>
<protein>
    <submittedName>
        <fullName evidence="2">Uncharacterized protein</fullName>
    </submittedName>
</protein>
<dbReference type="EMBL" id="JAPDFL010000001">
    <property type="protein sequence ID" value="MCW1932138.1"/>
    <property type="molecule type" value="Genomic_DNA"/>
</dbReference>
<proteinExistence type="predicted"/>
<sequence>MRKAFIAAACCLLPLSATAQVIADCDWVGSPANIFEPWDTHSRSFANGAIRVALLDTGGEPACCSRHLLILSPSGDGSDEPIFRQCRVASAQVNSGFYDVDVPGITASYDPAKGLLLSVPVGHWHEGVEAGRPPIVERMEIRINQSTGTVAVE</sequence>